<evidence type="ECO:0000256" key="1">
    <source>
        <dbReference type="SAM" id="MobiDB-lite"/>
    </source>
</evidence>
<feature type="region of interest" description="Disordered" evidence="1">
    <location>
        <begin position="168"/>
        <end position="211"/>
    </location>
</feature>
<dbReference type="RefSeq" id="WP_118024778.1">
    <property type="nucleotide sequence ID" value="NZ_QSFO01000002.1"/>
</dbReference>
<sequence length="381" mass="40792">MNKKLISIVTIMAMLAIMVIPAWADGGDNTGDDNFGAAIYVKKDGVEGAYTLGTAKEFKLEFWASGIVGKQVVRTVSVTGDNQVSSIEYKDGGEWYDISGFNKEMTIAGNDLDRTIRVVFDKEGRYTISYGLVNTEGQDVVKDQLNIEIADGQIKIVKETETTTSAVAETTTTATAETTTPATAETTTTAAAETTTPATAETTTPATAETTTPVAVETTTVATAETTTPVAAETTTPATAETTTVATAETTTPAAVETTTTTAKTTTVAPTPTTTAKVTTTQKPTAQKVSVGNTRITKIVKTKKSAKVIYKKIAKVSGYQLQLSRSSKFKKAVTKTTKKISYKFKKLKANKKYYVRVRGYVKTSNGTAYGKWRKKKFKTAK</sequence>
<evidence type="ECO:0000313" key="3">
    <source>
        <dbReference type="EMBL" id="RHA56708.1"/>
    </source>
</evidence>
<accession>A0A413S4T9</accession>
<evidence type="ECO:0000313" key="4">
    <source>
        <dbReference type="Proteomes" id="UP000284598"/>
    </source>
</evidence>
<reference evidence="3 4" key="1">
    <citation type="submission" date="2018-08" db="EMBL/GenBank/DDBJ databases">
        <title>A genome reference for cultivated species of the human gut microbiota.</title>
        <authorList>
            <person name="Zou Y."/>
            <person name="Xue W."/>
            <person name="Luo G."/>
        </authorList>
    </citation>
    <scope>NUCLEOTIDE SEQUENCE [LARGE SCALE GENOMIC DNA]</scope>
    <source>
        <strain evidence="3 4">AM43-2</strain>
    </source>
</reference>
<protein>
    <recommendedName>
        <fullName evidence="5">Fibronectin type-III domain-containing protein</fullName>
    </recommendedName>
</protein>
<comment type="caution">
    <text evidence="3">The sequence shown here is derived from an EMBL/GenBank/DDBJ whole genome shotgun (WGS) entry which is preliminary data.</text>
</comment>
<dbReference type="InterPro" id="IPR013783">
    <property type="entry name" value="Ig-like_fold"/>
</dbReference>
<feature type="chain" id="PRO_5019153860" description="Fibronectin type-III domain-containing protein" evidence="2">
    <location>
        <begin position="25"/>
        <end position="381"/>
    </location>
</feature>
<keyword evidence="2" id="KW-0732">Signal</keyword>
<dbReference type="Gene3D" id="2.60.40.10">
    <property type="entry name" value="Immunoglobulins"/>
    <property type="match status" value="1"/>
</dbReference>
<organism evidence="3 4">
    <name type="scientific">Eubacterium ventriosum</name>
    <dbReference type="NCBI Taxonomy" id="39496"/>
    <lineage>
        <taxon>Bacteria</taxon>
        <taxon>Bacillati</taxon>
        <taxon>Bacillota</taxon>
        <taxon>Clostridia</taxon>
        <taxon>Eubacteriales</taxon>
        <taxon>Eubacteriaceae</taxon>
        <taxon>Eubacterium</taxon>
    </lineage>
</organism>
<dbReference type="AlphaFoldDB" id="A0A413S4T9"/>
<feature type="signal peptide" evidence="2">
    <location>
        <begin position="1"/>
        <end position="24"/>
    </location>
</feature>
<feature type="region of interest" description="Disordered" evidence="1">
    <location>
        <begin position="226"/>
        <end position="245"/>
    </location>
</feature>
<name>A0A413S4T9_9FIRM</name>
<evidence type="ECO:0000256" key="2">
    <source>
        <dbReference type="SAM" id="SignalP"/>
    </source>
</evidence>
<dbReference type="EMBL" id="QSFO01000002">
    <property type="protein sequence ID" value="RHA56708.1"/>
    <property type="molecule type" value="Genomic_DNA"/>
</dbReference>
<evidence type="ECO:0008006" key="5">
    <source>
        <dbReference type="Google" id="ProtNLM"/>
    </source>
</evidence>
<proteinExistence type="predicted"/>
<dbReference type="Proteomes" id="UP000284598">
    <property type="component" value="Unassembled WGS sequence"/>
</dbReference>
<gene>
    <name evidence="3" type="ORF">DW929_02345</name>
</gene>